<feature type="region of interest" description="Disordered" evidence="1">
    <location>
        <begin position="1"/>
        <end position="136"/>
    </location>
</feature>
<evidence type="ECO:0000313" key="2">
    <source>
        <dbReference type="EMBL" id="KAL3798498.1"/>
    </source>
</evidence>
<reference evidence="2 3" key="1">
    <citation type="submission" date="2024-10" db="EMBL/GenBank/DDBJ databases">
        <title>Updated reference genomes for cyclostephanoid diatoms.</title>
        <authorList>
            <person name="Roberts W.R."/>
            <person name="Alverson A.J."/>
        </authorList>
    </citation>
    <scope>NUCLEOTIDE SEQUENCE [LARGE SCALE GENOMIC DNA]</scope>
    <source>
        <strain evidence="2 3">AJA276-08</strain>
    </source>
</reference>
<evidence type="ECO:0000256" key="1">
    <source>
        <dbReference type="SAM" id="MobiDB-lite"/>
    </source>
</evidence>
<comment type="caution">
    <text evidence="2">The sequence shown here is derived from an EMBL/GenBank/DDBJ whole genome shotgun (WGS) entry which is preliminary data.</text>
</comment>
<dbReference type="Proteomes" id="UP001530315">
    <property type="component" value="Unassembled WGS sequence"/>
</dbReference>
<feature type="compositionally biased region" description="Basic and acidic residues" evidence="1">
    <location>
        <begin position="99"/>
        <end position="117"/>
    </location>
</feature>
<name>A0ABD3QDQ7_9STRA</name>
<keyword evidence="3" id="KW-1185">Reference proteome</keyword>
<gene>
    <name evidence="2" type="ORF">ACHAW5_007386</name>
</gene>
<feature type="compositionally biased region" description="Pro residues" evidence="1">
    <location>
        <begin position="39"/>
        <end position="53"/>
    </location>
</feature>
<proteinExistence type="predicted"/>
<dbReference type="EMBL" id="JALLAZ020000296">
    <property type="protein sequence ID" value="KAL3798498.1"/>
    <property type="molecule type" value="Genomic_DNA"/>
</dbReference>
<dbReference type="AlphaFoldDB" id="A0ABD3QDQ7"/>
<sequence length="151" mass="16293">LGRAALLLSINDDGPVNHTTPPPSGGWHRTEEDTGNVRQPPPIMVVVTPPPPADAKTDHRGPLASPPGDHSRRNFYGDTVRLSRPLRSPSSSSQPPATHKNDHRSTECQRRAPKDPKATACAAARRHHWPAPSSLSLRGLPRCPSTVVNNV</sequence>
<accession>A0ABD3QDQ7</accession>
<feature type="non-terminal residue" evidence="2">
    <location>
        <position position="1"/>
    </location>
</feature>
<evidence type="ECO:0000313" key="3">
    <source>
        <dbReference type="Proteomes" id="UP001530315"/>
    </source>
</evidence>
<organism evidence="2 3">
    <name type="scientific">Stephanodiscus triporus</name>
    <dbReference type="NCBI Taxonomy" id="2934178"/>
    <lineage>
        <taxon>Eukaryota</taxon>
        <taxon>Sar</taxon>
        <taxon>Stramenopiles</taxon>
        <taxon>Ochrophyta</taxon>
        <taxon>Bacillariophyta</taxon>
        <taxon>Coscinodiscophyceae</taxon>
        <taxon>Thalassiosirophycidae</taxon>
        <taxon>Stephanodiscales</taxon>
        <taxon>Stephanodiscaceae</taxon>
        <taxon>Stephanodiscus</taxon>
    </lineage>
</organism>
<feature type="compositionally biased region" description="Low complexity" evidence="1">
    <location>
        <begin position="82"/>
        <end position="93"/>
    </location>
</feature>
<protein>
    <submittedName>
        <fullName evidence="2">Uncharacterized protein</fullName>
    </submittedName>
</protein>